<keyword evidence="2" id="KW-1185">Reference proteome</keyword>
<dbReference type="AlphaFoldDB" id="A0A9W6LAP2"/>
<gene>
    <name evidence="1" type="ORF">DAMNIGENAA_34040</name>
</gene>
<comment type="caution">
    <text evidence="1">The sequence shown here is derived from an EMBL/GenBank/DDBJ whole genome shotgun (WGS) entry which is preliminary data.</text>
</comment>
<organism evidence="1 2">
    <name type="scientific">Desulforhabdus amnigena</name>
    <dbReference type="NCBI Taxonomy" id="40218"/>
    <lineage>
        <taxon>Bacteria</taxon>
        <taxon>Pseudomonadati</taxon>
        <taxon>Thermodesulfobacteriota</taxon>
        <taxon>Syntrophobacteria</taxon>
        <taxon>Syntrophobacterales</taxon>
        <taxon>Syntrophobacteraceae</taxon>
        <taxon>Desulforhabdus</taxon>
    </lineage>
</organism>
<accession>A0A9W6LAP2</accession>
<proteinExistence type="predicted"/>
<sequence length="98" mass="11229">MTSWTGNPMDRQALSLRLLYQKPSLIQIQTTLMFFPDDGTLFAGWLPIIANAFAMKRVQMLLHFKMSWVNVFSTFVGSDGGIQNLAFHGRPLSRWDHI</sequence>
<evidence type="ECO:0000313" key="2">
    <source>
        <dbReference type="Proteomes" id="UP001144372"/>
    </source>
</evidence>
<dbReference type="Proteomes" id="UP001144372">
    <property type="component" value="Unassembled WGS sequence"/>
</dbReference>
<evidence type="ECO:0000313" key="1">
    <source>
        <dbReference type="EMBL" id="GLI35971.1"/>
    </source>
</evidence>
<protein>
    <submittedName>
        <fullName evidence="1">Uncharacterized protein</fullName>
    </submittedName>
</protein>
<name>A0A9W6LAP2_9BACT</name>
<dbReference type="EMBL" id="BSDR01000001">
    <property type="protein sequence ID" value="GLI35971.1"/>
    <property type="molecule type" value="Genomic_DNA"/>
</dbReference>
<reference evidence="1" key="1">
    <citation type="submission" date="2022-12" db="EMBL/GenBank/DDBJ databases">
        <title>Reference genome sequencing for broad-spectrum identification of bacterial and archaeal isolates by mass spectrometry.</title>
        <authorList>
            <person name="Sekiguchi Y."/>
            <person name="Tourlousse D.M."/>
        </authorList>
    </citation>
    <scope>NUCLEOTIDE SEQUENCE</scope>
    <source>
        <strain evidence="1">ASRB1</strain>
    </source>
</reference>